<evidence type="ECO:0000313" key="4">
    <source>
        <dbReference type="Proteomes" id="UP001293254"/>
    </source>
</evidence>
<proteinExistence type="predicted"/>
<organism evidence="3 4">
    <name type="scientific">Sesamum alatum</name>
    <dbReference type="NCBI Taxonomy" id="300844"/>
    <lineage>
        <taxon>Eukaryota</taxon>
        <taxon>Viridiplantae</taxon>
        <taxon>Streptophyta</taxon>
        <taxon>Embryophyta</taxon>
        <taxon>Tracheophyta</taxon>
        <taxon>Spermatophyta</taxon>
        <taxon>Magnoliopsida</taxon>
        <taxon>eudicotyledons</taxon>
        <taxon>Gunneridae</taxon>
        <taxon>Pentapetalae</taxon>
        <taxon>asterids</taxon>
        <taxon>lamiids</taxon>
        <taxon>Lamiales</taxon>
        <taxon>Pedaliaceae</taxon>
        <taxon>Sesamum</taxon>
    </lineage>
</organism>
<evidence type="ECO:0000256" key="1">
    <source>
        <dbReference type="SAM" id="MobiDB-lite"/>
    </source>
</evidence>
<protein>
    <recommendedName>
        <fullName evidence="2">Zinc knuckle CX2CX4HX4C domain-containing protein</fullName>
    </recommendedName>
</protein>
<feature type="region of interest" description="Disordered" evidence="1">
    <location>
        <begin position="363"/>
        <end position="383"/>
    </location>
</feature>
<keyword evidence="4" id="KW-1185">Reference proteome</keyword>
<dbReference type="Pfam" id="PF14392">
    <property type="entry name" value="zf-CCHC_4"/>
    <property type="match status" value="1"/>
</dbReference>
<sequence>MFQTVRGVTIRKRKVAVVRYIGDCLGAWLDVEDIARDISWYDTIRVRINLNITVPLKHALRLRSEHGDEVVVRFSYERLPNFCYLCSKLGHIGQLCDLRFSENFEDPGSKTPYGAWLRASGPIRRFGVLSNSVRPTYIWRGASTSELSETRRRGAQIFGDFRRDNLGSVEPVAAAGGGSTGIPAFQERLDNLPGRLEKTCKPKPVVRTRRLVDQDSDSIDLHVGPTECCRPAHFSSGPAHFYSTHSISEESVGSSLGLVDIWPNAITGPSAMAQPIPSLTAISPHSQKISDIPGSGEFEVGGPSVRAFSPTSQRQIPVGDAQLATTVCASSSVPLVEVPISVSLEFVGEGGRVASGGSVLRGSGWRGRGHRGQRRGRPCGRAGGVGLSESPLATVMFVKEYLSSYHQACLLYKS</sequence>
<feature type="domain" description="Zinc knuckle CX2CX4HX4C" evidence="2">
    <location>
        <begin position="51"/>
        <end position="97"/>
    </location>
</feature>
<feature type="compositionally biased region" description="Basic residues" evidence="1">
    <location>
        <begin position="367"/>
        <end position="378"/>
    </location>
</feature>
<dbReference type="InterPro" id="IPR025836">
    <property type="entry name" value="Zn_knuckle_CX2CX4HX4C"/>
</dbReference>
<name>A0AAE1YBM5_9LAMI</name>
<comment type="caution">
    <text evidence="3">The sequence shown here is derived from an EMBL/GenBank/DDBJ whole genome shotgun (WGS) entry which is preliminary data.</text>
</comment>
<reference evidence="3" key="1">
    <citation type="submission" date="2020-06" db="EMBL/GenBank/DDBJ databases">
        <authorList>
            <person name="Li T."/>
            <person name="Hu X."/>
            <person name="Zhang T."/>
            <person name="Song X."/>
            <person name="Zhang H."/>
            <person name="Dai N."/>
            <person name="Sheng W."/>
            <person name="Hou X."/>
            <person name="Wei L."/>
        </authorList>
    </citation>
    <scope>NUCLEOTIDE SEQUENCE</scope>
    <source>
        <strain evidence="3">3651</strain>
        <tissue evidence="3">Leaf</tissue>
    </source>
</reference>
<dbReference type="EMBL" id="JACGWO010000005">
    <property type="protein sequence ID" value="KAK4426643.1"/>
    <property type="molecule type" value="Genomic_DNA"/>
</dbReference>
<reference evidence="3" key="2">
    <citation type="journal article" date="2024" name="Plant">
        <title>Genomic evolution and insights into agronomic trait innovations of Sesamum species.</title>
        <authorList>
            <person name="Miao H."/>
            <person name="Wang L."/>
            <person name="Qu L."/>
            <person name="Liu H."/>
            <person name="Sun Y."/>
            <person name="Le M."/>
            <person name="Wang Q."/>
            <person name="Wei S."/>
            <person name="Zheng Y."/>
            <person name="Lin W."/>
            <person name="Duan Y."/>
            <person name="Cao H."/>
            <person name="Xiong S."/>
            <person name="Wang X."/>
            <person name="Wei L."/>
            <person name="Li C."/>
            <person name="Ma Q."/>
            <person name="Ju M."/>
            <person name="Zhao R."/>
            <person name="Li G."/>
            <person name="Mu C."/>
            <person name="Tian Q."/>
            <person name="Mei H."/>
            <person name="Zhang T."/>
            <person name="Gao T."/>
            <person name="Zhang H."/>
        </authorList>
    </citation>
    <scope>NUCLEOTIDE SEQUENCE</scope>
    <source>
        <strain evidence="3">3651</strain>
    </source>
</reference>
<evidence type="ECO:0000259" key="2">
    <source>
        <dbReference type="Pfam" id="PF14392"/>
    </source>
</evidence>
<evidence type="ECO:0000313" key="3">
    <source>
        <dbReference type="EMBL" id="KAK4426643.1"/>
    </source>
</evidence>
<accession>A0AAE1YBM5</accession>
<dbReference type="Proteomes" id="UP001293254">
    <property type="component" value="Unassembled WGS sequence"/>
</dbReference>
<dbReference type="AlphaFoldDB" id="A0AAE1YBM5"/>
<gene>
    <name evidence="3" type="ORF">Salat_1433000</name>
</gene>